<feature type="binding site" evidence="6">
    <location>
        <begin position="242"/>
        <end position="248"/>
    </location>
    <ligand>
        <name>GTP</name>
        <dbReference type="ChEBI" id="CHEBI:37565"/>
    </ligand>
</feature>
<dbReference type="InterPro" id="IPR025867">
    <property type="entry name" value="MnmE_helical"/>
</dbReference>
<evidence type="ECO:0000256" key="7">
    <source>
        <dbReference type="RuleBase" id="RU003313"/>
    </source>
</evidence>
<dbReference type="AlphaFoldDB" id="B2KE64"/>
<evidence type="ECO:0000313" key="9">
    <source>
        <dbReference type="EMBL" id="ACC98810.1"/>
    </source>
</evidence>
<dbReference type="CDD" id="cd04164">
    <property type="entry name" value="trmE"/>
    <property type="match status" value="1"/>
</dbReference>
<feature type="binding site" evidence="6">
    <location>
        <position position="227"/>
    </location>
    <ligand>
        <name>Mg(2+)</name>
        <dbReference type="ChEBI" id="CHEBI:18420"/>
    </ligand>
</feature>
<evidence type="ECO:0000256" key="3">
    <source>
        <dbReference type="ARBA" id="ARBA00022741"/>
    </source>
</evidence>
<protein>
    <recommendedName>
        <fullName evidence="6">tRNA modification GTPase MnmE</fullName>
        <ecNumber evidence="6">3.6.-.-</ecNumber>
    </recommendedName>
</protein>
<dbReference type="InterPro" id="IPR005225">
    <property type="entry name" value="Small_GTP-bd"/>
</dbReference>
<feature type="binding site" evidence="6">
    <location>
        <position position="449"/>
    </location>
    <ligand>
        <name>(6S)-5-formyl-5,6,7,8-tetrahydrofolate</name>
        <dbReference type="ChEBI" id="CHEBI:57457"/>
    </ligand>
</feature>
<dbReference type="NCBIfam" id="TIGR00231">
    <property type="entry name" value="small_GTP"/>
    <property type="match status" value="1"/>
</dbReference>
<feature type="binding site" evidence="6">
    <location>
        <begin position="223"/>
        <end position="228"/>
    </location>
    <ligand>
        <name>GTP</name>
        <dbReference type="ChEBI" id="CHEBI:37565"/>
    </ligand>
</feature>
<comment type="cofactor">
    <cofactor evidence="6">
        <name>K(+)</name>
        <dbReference type="ChEBI" id="CHEBI:29103"/>
    </cofactor>
    <text evidence="6">Binds 1 potassium ion per subunit.</text>
</comment>
<dbReference type="Gene3D" id="3.30.1360.120">
    <property type="entry name" value="Probable tRNA modification gtpase trme, domain 1"/>
    <property type="match status" value="1"/>
</dbReference>
<dbReference type="GO" id="GO:0005525">
    <property type="term" value="F:GTP binding"/>
    <property type="evidence" value="ECO:0007669"/>
    <property type="project" value="UniProtKB-UniRule"/>
</dbReference>
<dbReference type="InterPro" id="IPR018948">
    <property type="entry name" value="GTP-bd_TrmE_N"/>
</dbReference>
<dbReference type="STRING" id="445932.Emin_1260"/>
<evidence type="ECO:0000256" key="6">
    <source>
        <dbReference type="HAMAP-Rule" id="MF_00379"/>
    </source>
</evidence>
<dbReference type="CDD" id="cd14858">
    <property type="entry name" value="TrmE_N"/>
    <property type="match status" value="1"/>
</dbReference>
<dbReference type="GO" id="GO:0030488">
    <property type="term" value="P:tRNA methylation"/>
    <property type="evidence" value="ECO:0007669"/>
    <property type="project" value="TreeGrafter"/>
</dbReference>
<keyword evidence="6" id="KW-0963">Cytoplasm</keyword>
<comment type="subcellular location">
    <subcellularLocation>
        <location evidence="6">Cytoplasm</location>
    </subcellularLocation>
</comment>
<dbReference type="NCBIfam" id="TIGR00450">
    <property type="entry name" value="mnmE_trmE_thdF"/>
    <property type="match status" value="1"/>
</dbReference>
<evidence type="ECO:0000256" key="1">
    <source>
        <dbReference type="ARBA" id="ARBA00011043"/>
    </source>
</evidence>
<dbReference type="Pfam" id="PF01926">
    <property type="entry name" value="MMR_HSR1"/>
    <property type="match status" value="1"/>
</dbReference>
<dbReference type="KEGG" id="emi:Emin_1260"/>
<dbReference type="PRINTS" id="PR00326">
    <property type="entry name" value="GTP1OBG"/>
</dbReference>
<keyword evidence="6" id="KW-0460">Magnesium</keyword>
<evidence type="ECO:0000256" key="5">
    <source>
        <dbReference type="ARBA" id="ARBA00023134"/>
    </source>
</evidence>
<accession>B2KE64</accession>
<dbReference type="GO" id="GO:0005737">
    <property type="term" value="C:cytoplasm"/>
    <property type="evidence" value="ECO:0007669"/>
    <property type="project" value="UniProtKB-SubCell"/>
</dbReference>
<keyword evidence="10" id="KW-1185">Reference proteome</keyword>
<dbReference type="EC" id="3.6.-.-" evidence="6"/>
<dbReference type="Gene3D" id="3.40.50.300">
    <property type="entry name" value="P-loop containing nucleotide triphosphate hydrolases"/>
    <property type="match status" value="1"/>
</dbReference>
<evidence type="ECO:0000256" key="4">
    <source>
        <dbReference type="ARBA" id="ARBA00022958"/>
    </source>
</evidence>
<keyword evidence="2 6" id="KW-0819">tRNA processing</keyword>
<comment type="caution">
    <text evidence="6">Lacks conserved residue(s) required for the propagation of feature annotation.</text>
</comment>
<comment type="function">
    <text evidence="6">Exhibits a very high intrinsic GTPase hydrolysis rate. Involved in the addition of a carboxymethylaminomethyl (cmnm) group at the wobble position (U34) of certain tRNAs, forming tRNA-cmnm(5)s(2)U34.</text>
</comment>
<dbReference type="GO" id="GO:0046872">
    <property type="term" value="F:metal ion binding"/>
    <property type="evidence" value="ECO:0007669"/>
    <property type="project" value="UniProtKB-KW"/>
</dbReference>
<feature type="domain" description="TrmE-type G" evidence="8">
    <location>
        <begin position="213"/>
        <end position="371"/>
    </location>
</feature>
<keyword evidence="4 6" id="KW-0630">Potassium</keyword>
<feature type="binding site" evidence="6">
    <location>
        <position position="248"/>
    </location>
    <ligand>
        <name>Mg(2+)</name>
        <dbReference type="ChEBI" id="CHEBI:18420"/>
    </ligand>
</feature>
<dbReference type="OrthoDB" id="9805918at2"/>
<dbReference type="PANTHER" id="PTHR42714">
    <property type="entry name" value="TRNA MODIFICATION GTPASE GTPBP3"/>
    <property type="match status" value="1"/>
</dbReference>
<dbReference type="SUPFAM" id="SSF52540">
    <property type="entry name" value="P-loop containing nucleoside triphosphate hydrolases"/>
    <property type="match status" value="1"/>
</dbReference>
<feature type="binding site" evidence="6">
    <location>
        <begin position="267"/>
        <end position="270"/>
    </location>
    <ligand>
        <name>GTP</name>
        <dbReference type="ChEBI" id="CHEBI:37565"/>
    </ligand>
</feature>
<keyword evidence="6" id="KW-0479">Metal-binding</keyword>
<gene>
    <name evidence="6" type="primary">mnmE</name>
    <name evidence="6" type="synonym">trmE</name>
    <name evidence="9" type="ordered locus">Emin_1260</name>
</gene>
<keyword evidence="5 6" id="KW-0342">GTP-binding</keyword>
<dbReference type="Proteomes" id="UP000001029">
    <property type="component" value="Chromosome"/>
</dbReference>
<feature type="binding site" evidence="6">
    <location>
        <position position="78"/>
    </location>
    <ligand>
        <name>(6S)-5-formyl-5,6,7,8-tetrahydrofolate</name>
        <dbReference type="ChEBI" id="CHEBI:57457"/>
    </ligand>
</feature>
<keyword evidence="3 6" id="KW-0547">Nucleotide-binding</keyword>
<sequence>MNDTICAVITGSGGAVAVIRVSGPEAWQCALKLTKSSNGPEVNRVYHQKLFDGDFLLDKALVTYFKAPKSFTGGDTVEFACHASNYIKGRLLQILSDMGVRPAKNGEFSMRAFINGKMDLVEANGLCDLIASDNAASHGAAMNSMEGKLSAEFKRIKNSLSELLAQIEVRIDDVDEEMQPLDPGYTKKILNDVKLRAGDLASTFSTGKFVKEGIKVAILGVPNAGKSSLLNAIVGFDRAIVSEHSGTTRDTVEEIADFKGHKIILTDTAGIKEGALDVAEREGMRRSLNAADKSDIIIFTADTSKKHLQADHELWNSLKIKGKKIILACNKKDINFTPPEFLYEADKVVNVSSKTGEGVEELKNSVISLLDAGDIKADSNLITSAVHYDMLVKTEKELEEALKALKKDLGLEFLAEHVRRALLHLKEIIGEVYADDILGIIFSKFCVGK</sequence>
<dbReference type="InterPro" id="IPR006073">
    <property type="entry name" value="GTP-bd"/>
</dbReference>
<feature type="binding site" evidence="6">
    <location>
        <position position="117"/>
    </location>
    <ligand>
        <name>(6S)-5-formyl-5,6,7,8-tetrahydrofolate</name>
        <dbReference type="ChEBI" id="CHEBI:57457"/>
    </ligand>
</feature>
<reference evidence="9 10" key="1">
    <citation type="journal article" date="2009" name="Appl. Environ. Microbiol.">
        <title>Genomic analysis of 'Elusimicrobium minutum,' the first cultivated representative of the phylum 'Elusimicrobia' (formerly termite group 1).</title>
        <authorList>
            <person name="Herlemann D.P.R."/>
            <person name="Geissinger O."/>
            <person name="Ikeda-Ohtsubo W."/>
            <person name="Kunin V."/>
            <person name="Sun H."/>
            <person name="Lapidus A."/>
            <person name="Hugenholtz P."/>
            <person name="Brune A."/>
        </authorList>
    </citation>
    <scope>NUCLEOTIDE SEQUENCE [LARGE SCALE GENOMIC DNA]</scope>
    <source>
        <strain evidence="9 10">Pei191</strain>
    </source>
</reference>
<dbReference type="InterPro" id="IPR027417">
    <property type="entry name" value="P-loop_NTPase"/>
</dbReference>
<proteinExistence type="inferred from homology"/>
<organism evidence="9 10">
    <name type="scientific">Elusimicrobium minutum (strain Pei191)</name>
    <dbReference type="NCBI Taxonomy" id="445932"/>
    <lineage>
        <taxon>Bacteria</taxon>
        <taxon>Pseudomonadati</taxon>
        <taxon>Elusimicrobiota</taxon>
        <taxon>Elusimicrobia</taxon>
        <taxon>Elusimicrobiales</taxon>
        <taxon>Elusimicrobiaceae</taxon>
        <taxon>Elusimicrobium</taxon>
    </lineage>
</organism>
<comment type="subunit">
    <text evidence="6">Homodimer. Heterotetramer of two MnmE and two MnmG subunits.</text>
</comment>
<dbReference type="InterPro" id="IPR027266">
    <property type="entry name" value="TrmE/GcvT-like"/>
</dbReference>
<name>B2KE64_ELUMP</name>
<dbReference type="GO" id="GO:0002098">
    <property type="term" value="P:tRNA wobble uridine modification"/>
    <property type="evidence" value="ECO:0007669"/>
    <property type="project" value="TreeGrafter"/>
</dbReference>
<feature type="binding site" evidence="6">
    <location>
        <position position="20"/>
    </location>
    <ligand>
        <name>(6S)-5-formyl-5,6,7,8-tetrahydrofolate</name>
        <dbReference type="ChEBI" id="CHEBI:57457"/>
    </ligand>
</feature>
<keyword evidence="6" id="KW-0378">Hydrolase</keyword>
<dbReference type="InterPro" id="IPR031168">
    <property type="entry name" value="G_TrmE"/>
</dbReference>
<dbReference type="SUPFAM" id="SSF116878">
    <property type="entry name" value="TrmE connector domain"/>
    <property type="match status" value="1"/>
</dbReference>
<dbReference type="HAMAP" id="MF_00379">
    <property type="entry name" value="GTPase_MnmE"/>
    <property type="match status" value="1"/>
</dbReference>
<dbReference type="GO" id="GO:0003924">
    <property type="term" value="F:GTPase activity"/>
    <property type="evidence" value="ECO:0007669"/>
    <property type="project" value="UniProtKB-UniRule"/>
</dbReference>
<dbReference type="PROSITE" id="PS51709">
    <property type="entry name" value="G_TRME"/>
    <property type="match status" value="1"/>
</dbReference>
<dbReference type="HOGENOM" id="CLU_019624_4_1_0"/>
<dbReference type="Gene3D" id="1.20.120.430">
    <property type="entry name" value="tRNA modification GTPase MnmE domain 2"/>
    <property type="match status" value="1"/>
</dbReference>
<evidence type="ECO:0000259" key="8">
    <source>
        <dbReference type="PROSITE" id="PS51709"/>
    </source>
</evidence>
<evidence type="ECO:0000256" key="2">
    <source>
        <dbReference type="ARBA" id="ARBA00022694"/>
    </source>
</evidence>
<dbReference type="RefSeq" id="WP_012415425.1">
    <property type="nucleotide sequence ID" value="NC_010644.1"/>
</dbReference>
<dbReference type="Pfam" id="PF12631">
    <property type="entry name" value="MnmE_helical"/>
    <property type="match status" value="1"/>
</dbReference>
<dbReference type="PANTHER" id="PTHR42714:SF2">
    <property type="entry name" value="TRNA MODIFICATION GTPASE GTPBP3, MITOCHONDRIAL"/>
    <property type="match status" value="1"/>
</dbReference>
<dbReference type="InterPro" id="IPR004520">
    <property type="entry name" value="GTPase_MnmE"/>
</dbReference>
<dbReference type="Pfam" id="PF10396">
    <property type="entry name" value="TrmE_N"/>
    <property type="match status" value="1"/>
</dbReference>
<dbReference type="EMBL" id="CP001055">
    <property type="protein sequence ID" value="ACC98810.1"/>
    <property type="molecule type" value="Genomic_DNA"/>
</dbReference>
<dbReference type="InterPro" id="IPR027368">
    <property type="entry name" value="MnmE_dom2"/>
</dbReference>
<comment type="similarity">
    <text evidence="1 6 7">Belongs to the TRAFAC class TrmE-Era-EngA-EngB-Septin-like GTPase superfamily. TrmE GTPase family.</text>
</comment>
<evidence type="ECO:0000313" key="10">
    <source>
        <dbReference type="Proteomes" id="UP000001029"/>
    </source>
</evidence>